<organism evidence="3">
    <name type="scientific">Oikopleura dioica</name>
    <name type="common">Tunicate</name>
    <dbReference type="NCBI Taxonomy" id="34765"/>
    <lineage>
        <taxon>Eukaryota</taxon>
        <taxon>Metazoa</taxon>
        <taxon>Chordata</taxon>
        <taxon>Tunicata</taxon>
        <taxon>Appendicularia</taxon>
        <taxon>Copelata</taxon>
        <taxon>Oikopleuridae</taxon>
        <taxon>Oikopleura</taxon>
    </lineage>
</organism>
<protein>
    <submittedName>
        <fullName evidence="2">Oikosin 18</fullName>
    </submittedName>
</protein>
<reference evidence="2" key="2">
    <citation type="submission" date="2010-04" db="EMBL/GenBank/DDBJ databases">
        <title>Cytoskeleton-mediated templating of complex cellulose-scaffolded extracellular structure in the urochordate Oikopleura.</title>
        <authorList>
            <person name="Sagane Y."/>
            <person name="Hosp J."/>
            <person name="Zech K."/>
            <person name="Thompson E.M."/>
        </authorList>
    </citation>
    <scope>NUCLEOTIDE SEQUENCE</scope>
</reference>
<evidence type="ECO:0000313" key="2">
    <source>
        <dbReference type="EMBL" id="CBL58202.1"/>
    </source>
</evidence>
<evidence type="ECO:0000313" key="3">
    <source>
        <dbReference type="EMBL" id="CBY08944.1"/>
    </source>
</evidence>
<reference evidence="3" key="1">
    <citation type="journal article" date="2010" name="Science">
        <title>Plasticity of animal genome architecture unmasked by rapid evolution of a pelagic tunicate.</title>
        <authorList>
            <person name="Denoeud F."/>
            <person name="Henriet S."/>
            <person name="Mungpakdee S."/>
            <person name="Aury J.M."/>
            <person name="Da Silva C."/>
            <person name="Brinkmann H."/>
            <person name="Mikhaleva J."/>
            <person name="Olsen L.C."/>
            <person name="Jubin C."/>
            <person name="Canestro C."/>
            <person name="Bouquet J.M."/>
            <person name="Danks G."/>
            <person name="Poulain J."/>
            <person name="Campsteijn C."/>
            <person name="Adamski M."/>
            <person name="Cross I."/>
            <person name="Yadetie F."/>
            <person name="Muffato M."/>
            <person name="Louis A."/>
            <person name="Butcher S."/>
            <person name="Tsagkogeorga G."/>
            <person name="Konrad A."/>
            <person name="Singh S."/>
            <person name="Jensen M.F."/>
            <person name="Cong E.H."/>
            <person name="Eikeseth-Otteraa H."/>
            <person name="Noel B."/>
            <person name="Anthouard V."/>
            <person name="Porcel B.M."/>
            <person name="Kachouri-Lafond R."/>
            <person name="Nishino A."/>
            <person name="Ugolini M."/>
            <person name="Chourrout P."/>
            <person name="Nishida H."/>
            <person name="Aasland R."/>
            <person name="Huzurbazar S."/>
            <person name="Westhof E."/>
            <person name="Delsuc F."/>
            <person name="Lehrach H."/>
            <person name="Reinhardt R."/>
            <person name="Weissenbach J."/>
            <person name="Roy S.W."/>
            <person name="Artiguenave F."/>
            <person name="Postlethwait J.H."/>
            <person name="Manak J.R."/>
            <person name="Thompson E.M."/>
            <person name="Jaillon O."/>
            <person name="Du Pasquier L."/>
            <person name="Boudinot P."/>
            <person name="Liberles D.A."/>
            <person name="Volff J.N."/>
            <person name="Philippe H."/>
            <person name="Lenhard B."/>
            <person name="Roest Crollius H."/>
            <person name="Wincker P."/>
            <person name="Chourrout D."/>
        </authorList>
    </citation>
    <scope>NUCLEOTIDE SEQUENCE [LARGE SCALE GENOMIC DNA]</scope>
</reference>
<sequence length="249" mass="27457">MKLSLALLLGADALGSGDTSQCQSVMNAFPDCKCMNIAWKGSKVSKSLAGSAESELFQIAIANNADGVADTAFNIRDPTSEKYTKDYTFYMIFKREFCGVDFLRKVDDGTIKFNFMDHYAAYDSSVVHTHYQDHKNLDPLITNYPATAKKQEAAVVQGFTLDTLQASNWPNGKAVNDLPTVKVGTDIVPVTKKDIVYVMATGLEDVIWASDRLSCILRSMVGVRPWDKTGSEPDHTNDAECVSLAKIFW</sequence>
<dbReference type="EMBL" id="FN653034">
    <property type="protein sequence ID" value="CBY08944.1"/>
    <property type="molecule type" value="Genomic_DNA"/>
</dbReference>
<evidence type="ECO:0000313" key="4">
    <source>
        <dbReference type="Proteomes" id="UP000001307"/>
    </source>
</evidence>
<dbReference type="Proteomes" id="UP000001307">
    <property type="component" value="Unassembled WGS sequence"/>
</dbReference>
<gene>
    <name evidence="2" type="primary">oik18</name>
    <name evidence="3" type="ORF">GSOID_T00006470001</name>
</gene>
<evidence type="ECO:0000256" key="1">
    <source>
        <dbReference type="SAM" id="SignalP"/>
    </source>
</evidence>
<dbReference type="OrthoDB" id="10298148at2759"/>
<keyword evidence="4" id="KW-1185">Reference proteome</keyword>
<dbReference type="AlphaFoldDB" id="E4XBG9"/>
<feature type="chain" id="PRO_5007654013" evidence="1">
    <location>
        <begin position="18"/>
        <end position="249"/>
    </location>
</feature>
<proteinExistence type="predicted"/>
<feature type="signal peptide" evidence="1">
    <location>
        <begin position="1"/>
        <end position="17"/>
    </location>
</feature>
<accession>E4XBG9</accession>
<name>E4XBG9_OIKDI</name>
<keyword evidence="1" id="KW-0732">Signal</keyword>
<dbReference type="InParanoid" id="E4XBG9"/>
<dbReference type="EMBL" id="FN806850">
    <property type="protein sequence ID" value="CBL58202.1"/>
    <property type="molecule type" value="Genomic_DNA"/>
</dbReference>